<accession>A0A8S1JDG0</accession>
<evidence type="ECO:0000313" key="2">
    <source>
        <dbReference type="EMBL" id="CAD7705281.1"/>
    </source>
</evidence>
<comment type="caution">
    <text evidence="2">The sequence shown here is derived from an EMBL/GenBank/DDBJ whole genome shotgun (WGS) entry which is preliminary data.</text>
</comment>
<reference evidence="2" key="1">
    <citation type="submission" date="2020-12" db="EMBL/GenBank/DDBJ databases">
        <authorList>
            <person name="Iha C."/>
        </authorList>
    </citation>
    <scope>NUCLEOTIDE SEQUENCE</scope>
</reference>
<feature type="region of interest" description="Disordered" evidence="1">
    <location>
        <begin position="184"/>
        <end position="210"/>
    </location>
</feature>
<evidence type="ECO:0000313" key="3">
    <source>
        <dbReference type="Proteomes" id="UP000708148"/>
    </source>
</evidence>
<evidence type="ECO:0000256" key="1">
    <source>
        <dbReference type="SAM" id="MobiDB-lite"/>
    </source>
</evidence>
<dbReference type="EMBL" id="CAJHUC010003069">
    <property type="protein sequence ID" value="CAD7705281.1"/>
    <property type="molecule type" value="Genomic_DNA"/>
</dbReference>
<protein>
    <submittedName>
        <fullName evidence="2">Uncharacterized protein</fullName>
    </submittedName>
</protein>
<name>A0A8S1JDG0_9CHLO</name>
<keyword evidence="3" id="KW-1185">Reference proteome</keyword>
<dbReference type="Proteomes" id="UP000708148">
    <property type="component" value="Unassembled WGS sequence"/>
</dbReference>
<dbReference type="AlphaFoldDB" id="A0A8S1JDG0"/>
<organism evidence="2 3">
    <name type="scientific">Ostreobium quekettii</name>
    <dbReference type="NCBI Taxonomy" id="121088"/>
    <lineage>
        <taxon>Eukaryota</taxon>
        <taxon>Viridiplantae</taxon>
        <taxon>Chlorophyta</taxon>
        <taxon>core chlorophytes</taxon>
        <taxon>Ulvophyceae</taxon>
        <taxon>TCBD clade</taxon>
        <taxon>Bryopsidales</taxon>
        <taxon>Ostreobineae</taxon>
        <taxon>Ostreobiaceae</taxon>
        <taxon>Ostreobium</taxon>
    </lineage>
</organism>
<sequence>MTLTQLPRARVRRADPHAGAQEEEGRGEEGQGATTQRALEILDELDRQDAGGILRSGPPGTGIGLRERLAREKMHFHEAALLLRQFFEGVLWNAFAVDRDRAVEADRLLDLANARLCPLEPPLRSASKKRKTIQDPHWGAAAFGGDVLRLSFNQNLLRPRGELPDWWEADFWCSSLEASDADACTQRKRGPKPVGDKGTGAKRQRRRGGAEGMWLPAGLQRLLARALRRILRRDRHDGQGRLGGVADGASGTDWQGDRWSAWVSTRRRVASGFGD</sequence>
<proteinExistence type="predicted"/>
<feature type="region of interest" description="Disordered" evidence="1">
    <location>
        <begin position="1"/>
        <end position="34"/>
    </location>
</feature>
<gene>
    <name evidence="2" type="ORF">OSTQU699_LOCUS10636</name>
</gene>